<dbReference type="EMBL" id="CP025785">
    <property type="protein sequence ID" value="AWG43209.1"/>
    <property type="molecule type" value="Genomic_DNA"/>
</dbReference>
<sequence length="257" mass="29236">MRKLVVFLNFYLAFVNLFASSSVIDDKQKELAIFYHEVGQRYIDVGKVAKGKNFQKKALEIYPRLREEIDLKVAIEEIDSKMSLGEDGETRSLALEDIRLDDIPGIAHDIIEINEITNAPKIRYIAERERERHKEQAVKFQFNKFARALVLQNLGLLNSIMADEVKISEKVESRDSFIAGLKRASGGVNKDDLDYLSVDDFYDLRSLKIVKGKDASYNVQVKTKKNNVTKGIPFWSGGVQTLGFAQQGDKWILSSIK</sequence>
<proteinExistence type="predicted"/>
<dbReference type="OrthoDB" id="351001at2"/>
<gene>
    <name evidence="2" type="ORF">CR532_01220</name>
</gene>
<keyword evidence="1" id="KW-0732">Signal</keyword>
<dbReference type="AlphaFoldDB" id="A0A2S1LY35"/>
<evidence type="ECO:0000313" key="3">
    <source>
        <dbReference type="Proteomes" id="UP000244655"/>
    </source>
</evidence>
<reference evidence="2 3" key="1">
    <citation type="submission" date="2018-01" db="EMBL/GenBank/DDBJ databases">
        <title>Genome sequence of Borrelia tachyglossi.</title>
        <authorList>
            <person name="Gofton A.W."/>
        </authorList>
    </citation>
    <scope>NUCLEOTIDE SEQUENCE [LARGE SCALE GENOMIC DNA]</scope>
    <source>
        <strain evidence="2 3">Bc-F10-1268</strain>
    </source>
</reference>
<evidence type="ECO:0000313" key="2">
    <source>
        <dbReference type="EMBL" id="AWG43209.1"/>
    </source>
</evidence>
<name>A0A2S1LY35_9SPIR</name>
<dbReference type="RefSeq" id="WP_108729606.1">
    <property type="nucleotide sequence ID" value="NZ_CP025785.1"/>
</dbReference>
<feature type="chain" id="PRO_5015422126" evidence="1">
    <location>
        <begin position="20"/>
        <end position="257"/>
    </location>
</feature>
<accession>A0A2S1LY35</accession>
<protein>
    <submittedName>
        <fullName evidence="2">Uncharacterized protein</fullName>
    </submittedName>
</protein>
<organism evidence="2 3">
    <name type="scientific">Candidatus Borreliella tachyglossi</name>
    <dbReference type="NCBI Taxonomy" id="1964448"/>
    <lineage>
        <taxon>Bacteria</taxon>
        <taxon>Pseudomonadati</taxon>
        <taxon>Spirochaetota</taxon>
        <taxon>Spirochaetia</taxon>
        <taxon>Spirochaetales</taxon>
        <taxon>Borreliaceae</taxon>
        <taxon>Borreliella</taxon>
    </lineage>
</organism>
<feature type="signal peptide" evidence="1">
    <location>
        <begin position="1"/>
        <end position="19"/>
    </location>
</feature>
<evidence type="ECO:0000256" key="1">
    <source>
        <dbReference type="SAM" id="SignalP"/>
    </source>
</evidence>
<dbReference type="Proteomes" id="UP000244655">
    <property type="component" value="Chromosome"/>
</dbReference>
<keyword evidence="3" id="KW-1185">Reference proteome</keyword>